<proteinExistence type="predicted"/>
<reference evidence="1 2" key="1">
    <citation type="submission" date="2020-08" db="EMBL/GenBank/DDBJ databases">
        <title>Sequencing the genomes of 1000 actinobacteria strains.</title>
        <authorList>
            <person name="Klenk H.-P."/>
        </authorList>
    </citation>
    <scope>NUCLEOTIDE SEQUENCE [LARGE SCALE GENOMIC DNA]</scope>
    <source>
        <strain evidence="1 2">DSM 44551</strain>
    </source>
</reference>
<evidence type="ECO:0000313" key="2">
    <source>
        <dbReference type="Proteomes" id="UP000572635"/>
    </source>
</evidence>
<dbReference type="GO" id="GO:0016829">
    <property type="term" value="F:lyase activity"/>
    <property type="evidence" value="ECO:0007669"/>
    <property type="project" value="UniProtKB-KW"/>
</dbReference>
<dbReference type="Proteomes" id="UP000572635">
    <property type="component" value="Unassembled WGS sequence"/>
</dbReference>
<dbReference type="Pfam" id="PF13714">
    <property type="entry name" value="PEP_mutase"/>
    <property type="match status" value="1"/>
</dbReference>
<dbReference type="CDD" id="cd00377">
    <property type="entry name" value="ICL_PEPM"/>
    <property type="match status" value="1"/>
</dbReference>
<dbReference type="InterPro" id="IPR015813">
    <property type="entry name" value="Pyrv/PenolPyrv_kinase-like_dom"/>
</dbReference>
<dbReference type="Gene3D" id="3.20.20.60">
    <property type="entry name" value="Phosphoenolpyruvate-binding domains"/>
    <property type="match status" value="1"/>
</dbReference>
<dbReference type="RefSeq" id="WP_184388431.1">
    <property type="nucleotide sequence ID" value="NZ_BAAAJD010000023.1"/>
</dbReference>
<dbReference type="EMBL" id="JACHDB010000001">
    <property type="protein sequence ID" value="MBB5430504.1"/>
    <property type="molecule type" value="Genomic_DNA"/>
</dbReference>
<comment type="caution">
    <text evidence="1">The sequence shown here is derived from an EMBL/GenBank/DDBJ whole genome shotgun (WGS) entry which is preliminary data.</text>
</comment>
<dbReference type="SUPFAM" id="SSF51621">
    <property type="entry name" value="Phosphoenolpyruvate/pyruvate domain"/>
    <property type="match status" value="1"/>
</dbReference>
<keyword evidence="1" id="KW-0456">Lyase</keyword>
<keyword evidence="2" id="KW-1185">Reference proteome</keyword>
<dbReference type="PANTHER" id="PTHR42905:SF16">
    <property type="entry name" value="CARBOXYPHOSPHONOENOLPYRUVATE PHOSPHONOMUTASE-LIKE PROTEIN (AFU_ORTHOLOGUE AFUA_5G07230)"/>
    <property type="match status" value="1"/>
</dbReference>
<sequence>MPITEESAARARRLRELHRPGDPLVLVNVWDAASARVVAAAPGTAALATASWSIAAARGSADGERLPLGEMLDGIARVAAAVDLPVTADLERGYGATPADVGASVTRALEAGAVGCNIEDGLPEWGPAGPLRPLEEQLERLRAVREAGERAGVPLVLNARTDALAEGLPVREAVRRGRAFLDAGADCVFALGAETVPVVEELVEALDGRVSVLATTGGPSLPELAAAGVARVSMGPGPMGAAYAALRRLAEDAAAGRPLPTDLAFRPS</sequence>
<gene>
    <name evidence="1" type="ORF">HDA36_000588</name>
</gene>
<dbReference type="PANTHER" id="PTHR42905">
    <property type="entry name" value="PHOSPHOENOLPYRUVATE CARBOXYLASE"/>
    <property type="match status" value="1"/>
</dbReference>
<dbReference type="InterPro" id="IPR040442">
    <property type="entry name" value="Pyrv_kinase-like_dom_sf"/>
</dbReference>
<accession>A0A7W8QHW2</accession>
<name>A0A7W8QHW2_9ACTN</name>
<dbReference type="InterPro" id="IPR039556">
    <property type="entry name" value="ICL/PEPM"/>
</dbReference>
<evidence type="ECO:0000313" key="1">
    <source>
        <dbReference type="EMBL" id="MBB5430504.1"/>
    </source>
</evidence>
<dbReference type="AlphaFoldDB" id="A0A7W8QHW2"/>
<protein>
    <submittedName>
        <fullName evidence="1">2-methylisocitrate lyase-like PEP mutase family enzyme</fullName>
    </submittedName>
</protein>
<organism evidence="1 2">
    <name type="scientific">Nocardiopsis composta</name>
    <dbReference type="NCBI Taxonomy" id="157465"/>
    <lineage>
        <taxon>Bacteria</taxon>
        <taxon>Bacillati</taxon>
        <taxon>Actinomycetota</taxon>
        <taxon>Actinomycetes</taxon>
        <taxon>Streptosporangiales</taxon>
        <taxon>Nocardiopsidaceae</taxon>
        <taxon>Nocardiopsis</taxon>
    </lineage>
</organism>